<dbReference type="STRING" id="407821.A0A087U9F0"/>
<protein>
    <submittedName>
        <fullName evidence="2">Putative 5'-nucleotidase</fullName>
    </submittedName>
</protein>
<evidence type="ECO:0000313" key="2">
    <source>
        <dbReference type="EMBL" id="KFM73989.1"/>
    </source>
</evidence>
<dbReference type="InterPro" id="IPR004843">
    <property type="entry name" value="Calcineurin-like_PHP"/>
</dbReference>
<dbReference type="PANTHER" id="PTHR11575">
    <property type="entry name" value="5'-NUCLEOTIDASE-RELATED"/>
    <property type="match status" value="1"/>
</dbReference>
<dbReference type="InterPro" id="IPR029052">
    <property type="entry name" value="Metallo-depent_PP-like"/>
</dbReference>
<reference evidence="2 3" key="1">
    <citation type="submission" date="2013-11" db="EMBL/GenBank/DDBJ databases">
        <title>Genome sequencing of Stegodyphus mimosarum.</title>
        <authorList>
            <person name="Bechsgaard J."/>
        </authorList>
    </citation>
    <scope>NUCLEOTIDE SEQUENCE [LARGE SCALE GENOMIC DNA]</scope>
</reference>
<accession>A0A087U9F0</accession>
<dbReference type="Pfam" id="PF00149">
    <property type="entry name" value="Metallophos"/>
    <property type="match status" value="1"/>
</dbReference>
<feature type="non-terminal residue" evidence="2">
    <location>
        <position position="202"/>
    </location>
</feature>
<dbReference type="OrthoDB" id="6412143at2759"/>
<feature type="domain" description="Calcineurin-like phosphoesterase" evidence="1">
    <location>
        <begin position="9"/>
        <end position="191"/>
    </location>
</feature>
<dbReference type="Gene3D" id="3.60.21.10">
    <property type="match status" value="1"/>
</dbReference>
<dbReference type="GO" id="GO:0009166">
    <property type="term" value="P:nucleotide catabolic process"/>
    <property type="evidence" value="ECO:0007669"/>
    <property type="project" value="InterPro"/>
</dbReference>
<dbReference type="PANTHER" id="PTHR11575:SF48">
    <property type="entry name" value="5'-NUCLEOTIDASE"/>
    <property type="match status" value="1"/>
</dbReference>
<evidence type="ECO:0000259" key="1">
    <source>
        <dbReference type="Pfam" id="PF00149"/>
    </source>
</evidence>
<dbReference type="GO" id="GO:0016787">
    <property type="term" value="F:hydrolase activity"/>
    <property type="evidence" value="ECO:0007669"/>
    <property type="project" value="InterPro"/>
</dbReference>
<dbReference type="Proteomes" id="UP000054359">
    <property type="component" value="Unassembled WGS sequence"/>
</dbReference>
<evidence type="ECO:0000313" key="3">
    <source>
        <dbReference type="Proteomes" id="UP000054359"/>
    </source>
</evidence>
<organism evidence="2 3">
    <name type="scientific">Stegodyphus mimosarum</name>
    <name type="common">African social velvet spider</name>
    <dbReference type="NCBI Taxonomy" id="407821"/>
    <lineage>
        <taxon>Eukaryota</taxon>
        <taxon>Metazoa</taxon>
        <taxon>Ecdysozoa</taxon>
        <taxon>Arthropoda</taxon>
        <taxon>Chelicerata</taxon>
        <taxon>Arachnida</taxon>
        <taxon>Araneae</taxon>
        <taxon>Araneomorphae</taxon>
        <taxon>Entelegynae</taxon>
        <taxon>Eresoidea</taxon>
        <taxon>Eresidae</taxon>
        <taxon>Stegodyphus</taxon>
    </lineage>
</organism>
<sequence length="202" mass="22465">MTTEKGIVTILHFNDVYNVEEQMQEPIAGATRFCTALKSFNHLDPLVLFSGDILAPSIMSTFTKGEQMIPVLNACGVHCACYGNHDFDFGVDNLIEFARRTTFPWLISNVIDNCTSAPLADGKISSILYRNGIKFGIIGLVEEEWLATLATIDPEDVTYIDFVTEGRKLARQLKDKEGVDCVIALTHMRSPNDCRLAENVDE</sequence>
<keyword evidence="3" id="KW-1185">Reference proteome</keyword>
<name>A0A087U9F0_STEMI</name>
<dbReference type="OMA" id="LAGCCEY"/>
<gene>
    <name evidence="2" type="ORF">X975_26566</name>
</gene>
<proteinExistence type="predicted"/>
<dbReference type="InterPro" id="IPR006179">
    <property type="entry name" value="5_nucleotidase/apyrase"/>
</dbReference>
<dbReference type="AlphaFoldDB" id="A0A087U9F0"/>
<dbReference type="SUPFAM" id="SSF56300">
    <property type="entry name" value="Metallo-dependent phosphatases"/>
    <property type="match status" value="1"/>
</dbReference>
<dbReference type="EMBL" id="KK118846">
    <property type="protein sequence ID" value="KFM73989.1"/>
    <property type="molecule type" value="Genomic_DNA"/>
</dbReference>